<dbReference type="PANTHER" id="PTHR30023">
    <property type="entry name" value="D-ALANYL-D-ALANINE CARBOXYPEPTIDASE"/>
    <property type="match status" value="1"/>
</dbReference>
<dbReference type="GO" id="GO:0006508">
    <property type="term" value="P:proteolysis"/>
    <property type="evidence" value="ECO:0007669"/>
    <property type="project" value="InterPro"/>
</dbReference>
<keyword evidence="4" id="KW-1185">Reference proteome</keyword>
<dbReference type="InterPro" id="IPR000667">
    <property type="entry name" value="Peptidase_S13"/>
</dbReference>
<evidence type="ECO:0000313" key="4">
    <source>
        <dbReference type="Proteomes" id="UP000018896"/>
    </source>
</evidence>
<protein>
    <submittedName>
        <fullName evidence="3">D-alanyl-D-alanine carboxypeptidase</fullName>
    </submittedName>
</protein>
<dbReference type="GO" id="GO:0004185">
    <property type="term" value="F:serine-type carboxypeptidase activity"/>
    <property type="evidence" value="ECO:0007669"/>
    <property type="project" value="InterPro"/>
</dbReference>
<evidence type="ECO:0000256" key="1">
    <source>
        <dbReference type="ARBA" id="ARBA00006096"/>
    </source>
</evidence>
<dbReference type="STRING" id="1236973.JCM9157_4241"/>
<accession>W4QY04</accession>
<dbReference type="GO" id="GO:0000270">
    <property type="term" value="P:peptidoglycan metabolic process"/>
    <property type="evidence" value="ECO:0007669"/>
    <property type="project" value="TreeGrafter"/>
</dbReference>
<dbReference type="InterPro" id="IPR012338">
    <property type="entry name" value="Beta-lactam/transpept-like"/>
</dbReference>
<reference evidence="3 4" key="1">
    <citation type="journal article" date="2014" name="Genome Announc.">
        <title>Draft Genome Sequences of Three Alkaliphilic Bacillus Strains, Bacillus wakoensis JCM 9140T, Bacillus akibai JCM 9157T, and Bacillus hemicellulosilyticus JCM 9152T.</title>
        <authorList>
            <person name="Yuki M."/>
            <person name="Oshima K."/>
            <person name="Suda W."/>
            <person name="Oshida Y."/>
            <person name="Kitamura K."/>
            <person name="Iida T."/>
            <person name="Hattori M."/>
            <person name="Ohkuma M."/>
        </authorList>
    </citation>
    <scope>NUCLEOTIDE SEQUENCE [LARGE SCALE GENOMIC DNA]</scope>
    <source>
        <strain evidence="3 4">JCM 9157</strain>
    </source>
</reference>
<dbReference type="AlphaFoldDB" id="W4QY04"/>
<dbReference type="SUPFAM" id="SSF56601">
    <property type="entry name" value="beta-lactamase/transpeptidase-like"/>
    <property type="match status" value="1"/>
</dbReference>
<dbReference type="Pfam" id="PF02113">
    <property type="entry name" value="Peptidase_S13"/>
    <property type="match status" value="1"/>
</dbReference>
<dbReference type="PANTHER" id="PTHR30023:SF0">
    <property type="entry name" value="PENICILLIN-SENSITIVE CARBOXYPEPTIDASE A"/>
    <property type="match status" value="1"/>
</dbReference>
<name>W4QY04_HALA3</name>
<proteinExistence type="inferred from homology"/>
<comment type="similarity">
    <text evidence="1">Belongs to the peptidase S13 family.</text>
</comment>
<comment type="caution">
    <text evidence="3">The sequence shown here is derived from an EMBL/GenBank/DDBJ whole genome shotgun (WGS) entry which is preliminary data.</text>
</comment>
<organism evidence="3 4">
    <name type="scientific">Halalkalibacter akibai (strain ATCC 43226 / DSM 21942 / CIP 109018 / JCM 9157 / 1139)</name>
    <name type="common">Bacillus akibai</name>
    <dbReference type="NCBI Taxonomy" id="1236973"/>
    <lineage>
        <taxon>Bacteria</taxon>
        <taxon>Bacillati</taxon>
        <taxon>Bacillota</taxon>
        <taxon>Bacilli</taxon>
        <taxon>Bacillales</taxon>
        <taxon>Bacillaceae</taxon>
        <taxon>Halalkalibacter</taxon>
    </lineage>
</organism>
<keyword evidence="3" id="KW-0121">Carboxypeptidase</keyword>
<evidence type="ECO:0000313" key="3">
    <source>
        <dbReference type="EMBL" id="GAE37000.1"/>
    </source>
</evidence>
<dbReference type="Gene3D" id="3.40.710.10">
    <property type="entry name" value="DD-peptidase/beta-lactamase superfamily"/>
    <property type="match status" value="1"/>
</dbReference>
<keyword evidence="2" id="KW-0378">Hydrolase</keyword>
<dbReference type="EMBL" id="BAUV01000049">
    <property type="protein sequence ID" value="GAE37000.1"/>
    <property type="molecule type" value="Genomic_DNA"/>
</dbReference>
<dbReference type="Proteomes" id="UP000018896">
    <property type="component" value="Unassembled WGS sequence"/>
</dbReference>
<sequence>MQDVTAENIRAKTGTLTSVSSLAGYMKNAECESLIFSILLNQVLDSKQAKEIEDRIVQALYDT</sequence>
<keyword evidence="3" id="KW-0645">Protease</keyword>
<evidence type="ECO:0000256" key="2">
    <source>
        <dbReference type="ARBA" id="ARBA00022801"/>
    </source>
</evidence>
<gene>
    <name evidence="3" type="ORF">JCM9157_4241</name>
</gene>